<name>B2FU69_STRMK</name>
<organism evidence="1 2">
    <name type="scientific">Stenotrophomonas maltophilia (strain K279a)</name>
    <dbReference type="NCBI Taxonomy" id="522373"/>
    <lineage>
        <taxon>Bacteria</taxon>
        <taxon>Pseudomonadati</taxon>
        <taxon>Pseudomonadota</taxon>
        <taxon>Gammaproteobacteria</taxon>
        <taxon>Lysobacterales</taxon>
        <taxon>Lysobacteraceae</taxon>
        <taxon>Stenotrophomonas</taxon>
        <taxon>Stenotrophomonas maltophilia group</taxon>
    </lineage>
</organism>
<evidence type="ECO:0008006" key="3">
    <source>
        <dbReference type="Google" id="ProtNLM"/>
    </source>
</evidence>
<dbReference type="eggNOG" id="ENOG5031G4G">
    <property type="taxonomic scope" value="Bacteria"/>
</dbReference>
<sequence>MMCTAFIPPPRAPSHPARNHTRNASMKHAIATAAVCFALAACSSTPVAQVQPIDGVISGQCHSDRVRGALGLAASDATVARARVDSDSLHVRVLRHDGPRVPPASEGGDRLTIEKGRTNNITAIYCG</sequence>
<evidence type="ECO:0000313" key="2">
    <source>
        <dbReference type="Proteomes" id="UP000008840"/>
    </source>
</evidence>
<dbReference type="EMBL" id="AM743169">
    <property type="protein sequence ID" value="CAQ43721.1"/>
    <property type="molecule type" value="Genomic_DNA"/>
</dbReference>
<dbReference type="AlphaFoldDB" id="B2FU69"/>
<keyword evidence="2" id="KW-1185">Reference proteome</keyword>
<proteinExistence type="predicted"/>
<dbReference type="EnsemblBacteria" id="CAQ43721">
    <property type="protein sequence ID" value="CAQ43721"/>
    <property type="gene ID" value="Smlt0111"/>
</dbReference>
<reference evidence="1 2" key="1">
    <citation type="journal article" date="2008" name="Genome Biol.">
        <title>The complete genome, comparative and functional analysis of Stenotrophomonas maltophilia reveals an organism heavily shielded by drug resistance determinants.</title>
        <authorList>
            <person name="Crossman L.C."/>
            <person name="Gould V.C."/>
            <person name="Dow J.M."/>
            <person name="Vernikos G.S."/>
            <person name="Okazaki A."/>
            <person name="Sebaihia M."/>
            <person name="Saunders D."/>
            <person name="Arrowsmith C."/>
            <person name="Carver T."/>
            <person name="Peters N."/>
            <person name="Adlem E."/>
            <person name="Kerhornou A."/>
            <person name="Lord A."/>
            <person name="Murphy L."/>
            <person name="Seeger K."/>
            <person name="Squares R."/>
            <person name="Rutter S."/>
            <person name="Quail M.A."/>
            <person name="Rajandream M.A."/>
            <person name="Harris D."/>
            <person name="Churcher C."/>
            <person name="Bentley S.D."/>
            <person name="Parkhill J."/>
            <person name="Thomson N.R."/>
            <person name="Avison M.B."/>
        </authorList>
    </citation>
    <scope>NUCLEOTIDE SEQUENCE [LARGE SCALE GENOMIC DNA]</scope>
    <source>
        <strain evidence="1 2">K279a</strain>
    </source>
</reference>
<dbReference type="Proteomes" id="UP000008840">
    <property type="component" value="Chromosome"/>
</dbReference>
<dbReference type="HOGENOM" id="CLU_142323_0_0_6"/>
<accession>B2FU69</accession>
<dbReference type="KEGG" id="sml:Smlt0111"/>
<evidence type="ECO:0000313" key="1">
    <source>
        <dbReference type="EMBL" id="CAQ43721.1"/>
    </source>
</evidence>
<gene>
    <name evidence="1" type="ordered locus">Smlt0111</name>
</gene>
<protein>
    <recommendedName>
        <fullName evidence="3">Lipoprotein</fullName>
    </recommendedName>
</protein>